<keyword evidence="3 4" id="KW-0235">DNA replication</keyword>
<reference evidence="8" key="1">
    <citation type="submission" date="2025-08" db="UniProtKB">
        <authorList>
            <consortium name="RefSeq"/>
        </authorList>
    </citation>
    <scope>IDENTIFICATION</scope>
    <source>
        <tissue evidence="8">Whole body</tissue>
    </source>
</reference>
<evidence type="ECO:0000313" key="7">
    <source>
        <dbReference type="Proteomes" id="UP001652626"/>
    </source>
</evidence>
<dbReference type="Pfam" id="PF25361">
    <property type="entry name" value="AAA_lid_RFC1"/>
    <property type="match status" value="1"/>
</dbReference>
<dbReference type="InterPro" id="IPR008921">
    <property type="entry name" value="DNA_pol3_clamp-load_cplx_C"/>
</dbReference>
<name>A0A8B8HMK0_VANTA</name>
<feature type="region of interest" description="Disordered" evidence="5">
    <location>
        <begin position="352"/>
        <end position="394"/>
    </location>
</feature>
<dbReference type="GO" id="GO:0005663">
    <property type="term" value="C:DNA replication factor C complex"/>
    <property type="evidence" value="ECO:0007669"/>
    <property type="project" value="InterPro"/>
</dbReference>
<keyword evidence="4" id="KW-0547">Nucleotide-binding</keyword>
<dbReference type="Pfam" id="PF08519">
    <property type="entry name" value="RFC1"/>
    <property type="match status" value="1"/>
</dbReference>
<dbReference type="PANTHER" id="PTHR23389">
    <property type="entry name" value="CHROMOSOME TRANSMISSION FIDELITY FACTOR 18"/>
    <property type="match status" value="1"/>
</dbReference>
<dbReference type="Pfam" id="PF00533">
    <property type="entry name" value="BRCT"/>
    <property type="match status" value="1"/>
</dbReference>
<sequence length="1019" mass="114445">MSRDIRSFFSLKKEKKTKDEDSDVIPESPDVQITQKKKQNRKRRQIKDDSDEEIFTPQKKKVTPAKPELKEVKPTELFGSVPIKRTEPLVKKSKKKTETGIHSDEEFEKSLLQIDEVNVIENQIKSPETKVNKINNETEYNEKKSIKNHDHIDGENKVLNKYSISINDTKASTSKRKLDRSNIDDGSQIELITQKQEKTKKDFSEFINNEEHHDSNEIINQPKSKKRKMDNSLNESVLTDEERHERKRYSAGLYQKYLNRSGPKHLGSKEMPEGSPNCLKDCAFLLTGVLDSFERDEVVEAITKYGGAIKTGISKKVTHVLAGEDAGPAKLAKAQDLGIKVLNEDEFLAMLKDSKAKKHPKEVKKEQNDDKRNKKSNDTKNESSATVKKTPLKKEKDNQIIVSGIKKEIVSPTTTQNKSDKVKSEDNKVPVKSESKDKGEIKKSSSSIDNSNTLMWVDKYKPQNLKQIIGQHGEASSASRLLRWLTKWYANRKAKLPKPNPWVKNDDGGYYKAALLSGPPGVGKTTTVALVCKELGYDVVEFNASDTRSKNLIKEQISELLTSTSLSGYAKGNAGKGAVSKKHVLVMDEVDGMAGNEDRGGLQELISLIKSTSVPVVCMCNDRNSEKMRTLVNYCYDLRFCRPRADQIKAAMLSVCFREGLKLSADALAQLIASARQDVRQTLHRLALLACGPAPLAPLAPRAEATDVRIGPWEAIRKVFSAEEHKTMSIHDKSDLFFSDYSIAPLFVQENYLNVYPHCPKHEVLERISKAADSISIGDMVEAKIRGQQAWSLLPLQAMYSSVIPGSVLEGNLSSQIQFPSWLGKNSRKNKMHRLCQEIHAHTRLSTSGSKSSIFLDYAYYLRDAVATPLIKEKTEGIEKSMGVLESYHLLREDLDSLVELSLWPGQRNPINMIDTKVKAAMTRTYNKKATALPYAPAAVKKGRAQDNENSQEDYDDDPVDSDLENDTLIKKKKNKDLEKPSNSKKGKGKQTEKSSPIKGTKEKKNATKSTKKSPKKKK</sequence>
<dbReference type="SMART" id="SM00292">
    <property type="entry name" value="BRCT"/>
    <property type="match status" value="1"/>
</dbReference>
<dbReference type="PIRSF" id="PIRSF036578">
    <property type="entry name" value="RFC1"/>
    <property type="match status" value="1"/>
</dbReference>
<dbReference type="Gene3D" id="3.40.50.10190">
    <property type="entry name" value="BRCT domain"/>
    <property type="match status" value="1"/>
</dbReference>
<dbReference type="GO" id="GO:0003677">
    <property type="term" value="F:DNA binding"/>
    <property type="evidence" value="ECO:0007669"/>
    <property type="project" value="UniProtKB-KW"/>
</dbReference>
<comment type="subcellular location">
    <subcellularLocation>
        <location evidence="4">Nucleus</location>
    </subcellularLocation>
</comment>
<dbReference type="InterPro" id="IPR027417">
    <property type="entry name" value="P-loop_NTPase"/>
</dbReference>
<feature type="compositionally biased region" description="Basic residues" evidence="5">
    <location>
        <begin position="1010"/>
        <end position="1019"/>
    </location>
</feature>
<evidence type="ECO:0000256" key="3">
    <source>
        <dbReference type="ARBA" id="ARBA00022705"/>
    </source>
</evidence>
<dbReference type="SUPFAM" id="SSF48019">
    <property type="entry name" value="post-AAA+ oligomerization domain-like"/>
    <property type="match status" value="1"/>
</dbReference>
<keyword evidence="4" id="KW-0067">ATP-binding</keyword>
<evidence type="ECO:0000256" key="1">
    <source>
        <dbReference type="ARBA" id="ARBA00006116"/>
    </source>
</evidence>
<dbReference type="GO" id="GO:0003689">
    <property type="term" value="F:DNA clamp loader activity"/>
    <property type="evidence" value="ECO:0007669"/>
    <property type="project" value="UniProtKB-UniRule"/>
</dbReference>
<organism evidence="7 8">
    <name type="scientific">Vanessa tameamea</name>
    <name type="common">Kamehameha butterfly</name>
    <dbReference type="NCBI Taxonomy" id="334116"/>
    <lineage>
        <taxon>Eukaryota</taxon>
        <taxon>Metazoa</taxon>
        <taxon>Ecdysozoa</taxon>
        <taxon>Arthropoda</taxon>
        <taxon>Hexapoda</taxon>
        <taxon>Insecta</taxon>
        <taxon>Pterygota</taxon>
        <taxon>Neoptera</taxon>
        <taxon>Endopterygota</taxon>
        <taxon>Lepidoptera</taxon>
        <taxon>Glossata</taxon>
        <taxon>Ditrysia</taxon>
        <taxon>Papilionoidea</taxon>
        <taxon>Nymphalidae</taxon>
        <taxon>Nymphalinae</taxon>
        <taxon>Vanessa</taxon>
    </lineage>
</organism>
<comment type="similarity">
    <text evidence="1 4">Belongs to the activator 1 large subunit family.</text>
</comment>
<dbReference type="InterPro" id="IPR003959">
    <property type="entry name" value="ATPase_AAA_core"/>
</dbReference>
<feature type="region of interest" description="Disordered" evidence="5">
    <location>
        <begin position="210"/>
        <end position="252"/>
    </location>
</feature>
<dbReference type="InterPro" id="IPR036420">
    <property type="entry name" value="BRCT_dom_sf"/>
</dbReference>
<protein>
    <recommendedName>
        <fullName evidence="2 4">Replication factor C subunit 1</fullName>
    </recommendedName>
</protein>
<dbReference type="InterPro" id="IPR001357">
    <property type="entry name" value="BRCT_dom"/>
</dbReference>
<accession>A0A8B8HMK0</accession>
<dbReference type="AlphaFoldDB" id="A0A8B8HMK0"/>
<evidence type="ECO:0000256" key="4">
    <source>
        <dbReference type="PIRNR" id="PIRNR036578"/>
    </source>
</evidence>
<feature type="domain" description="BRCT" evidence="6">
    <location>
        <begin position="274"/>
        <end position="355"/>
    </location>
</feature>
<keyword evidence="7" id="KW-1185">Reference proteome</keyword>
<dbReference type="Gene3D" id="3.40.50.300">
    <property type="entry name" value="P-loop containing nucleotide triphosphate hydrolases"/>
    <property type="match status" value="1"/>
</dbReference>
<dbReference type="Gene3D" id="1.20.272.10">
    <property type="match status" value="1"/>
</dbReference>
<feature type="region of interest" description="Disordered" evidence="5">
    <location>
        <begin position="937"/>
        <end position="1019"/>
    </location>
</feature>
<dbReference type="GO" id="GO:0016887">
    <property type="term" value="F:ATP hydrolysis activity"/>
    <property type="evidence" value="ECO:0007669"/>
    <property type="project" value="InterPro"/>
</dbReference>
<dbReference type="InterPro" id="IPR003593">
    <property type="entry name" value="AAA+_ATPase"/>
</dbReference>
<evidence type="ECO:0000259" key="6">
    <source>
        <dbReference type="PROSITE" id="PS50172"/>
    </source>
</evidence>
<dbReference type="InterPro" id="IPR012178">
    <property type="entry name" value="RFC1"/>
</dbReference>
<dbReference type="SMART" id="SM00382">
    <property type="entry name" value="AAA"/>
    <property type="match status" value="1"/>
</dbReference>
<dbReference type="GO" id="GO:0006260">
    <property type="term" value="P:DNA replication"/>
    <property type="evidence" value="ECO:0007669"/>
    <property type="project" value="UniProtKB-KW"/>
</dbReference>
<evidence type="ECO:0000256" key="5">
    <source>
        <dbReference type="SAM" id="MobiDB-lite"/>
    </source>
</evidence>
<proteinExistence type="inferred from homology"/>
<feature type="compositionally biased region" description="Basic residues" evidence="5">
    <location>
        <begin position="35"/>
        <end position="45"/>
    </location>
</feature>
<evidence type="ECO:0000313" key="8">
    <source>
        <dbReference type="RefSeq" id="XP_026484731.2"/>
    </source>
</evidence>
<feature type="region of interest" description="Disordered" evidence="5">
    <location>
        <begin position="412"/>
        <end position="447"/>
    </location>
</feature>
<keyword evidence="4" id="KW-0539">Nucleus</keyword>
<dbReference type="GO" id="GO:0006281">
    <property type="term" value="P:DNA repair"/>
    <property type="evidence" value="ECO:0007669"/>
    <property type="project" value="InterPro"/>
</dbReference>
<dbReference type="InterPro" id="IPR013725">
    <property type="entry name" value="DNA_replication_fac_RFC1_C"/>
</dbReference>
<dbReference type="OMA" id="QENYLHY"/>
<feature type="compositionally biased region" description="Basic and acidic residues" evidence="5">
    <location>
        <begin position="363"/>
        <end position="381"/>
    </location>
</feature>
<dbReference type="GO" id="GO:0005634">
    <property type="term" value="C:nucleus"/>
    <property type="evidence" value="ECO:0007669"/>
    <property type="project" value="UniProtKB-SubCell"/>
</dbReference>
<dbReference type="PANTHER" id="PTHR23389:SF6">
    <property type="entry name" value="REPLICATION FACTOR C SUBUNIT 1"/>
    <property type="match status" value="1"/>
</dbReference>
<dbReference type="SUPFAM" id="SSF52113">
    <property type="entry name" value="BRCT domain"/>
    <property type="match status" value="1"/>
</dbReference>
<feature type="compositionally biased region" description="Basic and acidic residues" evidence="5">
    <location>
        <begin position="418"/>
        <end position="443"/>
    </location>
</feature>
<dbReference type="Gene3D" id="1.10.8.60">
    <property type="match status" value="1"/>
</dbReference>
<dbReference type="Pfam" id="PF00004">
    <property type="entry name" value="AAA"/>
    <property type="match status" value="1"/>
</dbReference>
<dbReference type="PROSITE" id="PS50172">
    <property type="entry name" value="BRCT"/>
    <property type="match status" value="1"/>
</dbReference>
<dbReference type="GeneID" id="113392485"/>
<gene>
    <name evidence="8" type="primary">LOC113392485</name>
</gene>
<dbReference type="CDD" id="cd00009">
    <property type="entry name" value="AAA"/>
    <property type="match status" value="1"/>
</dbReference>
<feature type="region of interest" description="Disordered" evidence="5">
    <location>
        <begin position="1"/>
        <end position="73"/>
    </location>
</feature>
<dbReference type="RefSeq" id="XP_026484731.2">
    <property type="nucleotide sequence ID" value="XM_026628946.2"/>
</dbReference>
<dbReference type="OrthoDB" id="446168at2759"/>
<feature type="compositionally biased region" description="Acidic residues" evidence="5">
    <location>
        <begin position="950"/>
        <end position="966"/>
    </location>
</feature>
<dbReference type="SUPFAM" id="SSF52540">
    <property type="entry name" value="P-loop containing nucleoside triphosphate hydrolases"/>
    <property type="match status" value="1"/>
</dbReference>
<evidence type="ECO:0000256" key="2">
    <source>
        <dbReference type="ARBA" id="ARBA00020401"/>
    </source>
</evidence>
<dbReference type="Proteomes" id="UP001652626">
    <property type="component" value="Chromosome 5"/>
</dbReference>
<dbReference type="GO" id="GO:0005524">
    <property type="term" value="F:ATP binding"/>
    <property type="evidence" value="ECO:0007669"/>
    <property type="project" value="UniProtKB-UniRule"/>
</dbReference>